<name>A0A183LWN1_9TREM</name>
<proteinExistence type="predicted"/>
<dbReference type="EMBL" id="UZAI01003491">
    <property type="protein sequence ID" value="VDO80211.1"/>
    <property type="molecule type" value="Genomic_DNA"/>
</dbReference>
<dbReference type="AlphaFoldDB" id="A0A183LWN1"/>
<accession>A0A183LWN1</accession>
<evidence type="ECO:0000313" key="1">
    <source>
        <dbReference type="EMBL" id="VDO80211.1"/>
    </source>
</evidence>
<evidence type="ECO:0000313" key="2">
    <source>
        <dbReference type="Proteomes" id="UP000277204"/>
    </source>
</evidence>
<reference evidence="1 2" key="1">
    <citation type="submission" date="2018-11" db="EMBL/GenBank/DDBJ databases">
        <authorList>
            <consortium name="Pathogen Informatics"/>
        </authorList>
    </citation>
    <scope>NUCLEOTIDE SEQUENCE [LARGE SCALE GENOMIC DNA]</scope>
    <source>
        <strain evidence="1 2">Zambia</strain>
    </source>
</reference>
<organism evidence="1 2">
    <name type="scientific">Schistosoma margrebowiei</name>
    <dbReference type="NCBI Taxonomy" id="48269"/>
    <lineage>
        <taxon>Eukaryota</taxon>
        <taxon>Metazoa</taxon>
        <taxon>Spiralia</taxon>
        <taxon>Lophotrochozoa</taxon>
        <taxon>Platyhelminthes</taxon>
        <taxon>Trematoda</taxon>
        <taxon>Digenea</taxon>
        <taxon>Strigeidida</taxon>
        <taxon>Schistosomatoidea</taxon>
        <taxon>Schistosomatidae</taxon>
        <taxon>Schistosoma</taxon>
    </lineage>
</organism>
<keyword evidence="2" id="KW-1185">Reference proteome</keyword>
<gene>
    <name evidence="1" type="ORF">SMRZ_LOCUS8206</name>
</gene>
<sequence>MEDVRTKKRADIASDHHLLVTKMTSKFKKQRTTTVLTNFFQALHDLFNGEITTMESNLKGIRGAITSFEVLGHKGHHHKEWITVDAMDKIQERRNKKAVISTSRTRAEKDKAQNEYTEVNKQVKRSIRTDKRKYVEEKET</sequence>
<dbReference type="Proteomes" id="UP000277204">
    <property type="component" value="Unassembled WGS sequence"/>
</dbReference>
<protein>
    <submittedName>
        <fullName evidence="1">Uncharacterized protein</fullName>
    </submittedName>
</protein>